<sequence>MVSGCADFLAVSRGIPVQMQVTVADGSVVVAGPRGFCVDPKSTRTVGNVPFVMMGNCAAISGDGRAPQPGIEAVLTATVATLDPNFTFDSNDPALPIFFEGDAGRAALSRAGDPRTVEVIESFARGPVFYVHARDTSPAPVDNIDETHWRAIFEVNGRVVSASVLDFKGSALSPERSLNVLTRFANRIRAQSVGRGTEVRVAAAPVPVALGGQLRPLPRPDGRSAVVPAVQVAPPGNRPVARPSAPATPKAIQPAFPPIGFLRRLFG</sequence>
<evidence type="ECO:0000313" key="2">
    <source>
        <dbReference type="Proteomes" id="UP000051298"/>
    </source>
</evidence>
<evidence type="ECO:0000313" key="1">
    <source>
        <dbReference type="EMBL" id="CUH58770.1"/>
    </source>
</evidence>
<dbReference type="Proteomes" id="UP000051298">
    <property type="component" value="Unassembled WGS sequence"/>
</dbReference>
<dbReference type="EMBL" id="CYRX01000005">
    <property type="protein sequence ID" value="CUH58770.1"/>
    <property type="molecule type" value="Genomic_DNA"/>
</dbReference>
<organism evidence="1 2">
    <name type="scientific">Thalassobacter stenotrophicus</name>
    <dbReference type="NCBI Taxonomy" id="266809"/>
    <lineage>
        <taxon>Bacteria</taxon>
        <taxon>Pseudomonadati</taxon>
        <taxon>Pseudomonadota</taxon>
        <taxon>Alphaproteobacteria</taxon>
        <taxon>Rhodobacterales</taxon>
        <taxon>Roseobacteraceae</taxon>
        <taxon>Thalassobacter</taxon>
    </lineage>
</organism>
<dbReference type="AlphaFoldDB" id="A0A0N7LST2"/>
<name>A0A0N7LST2_9RHOB</name>
<proteinExistence type="predicted"/>
<dbReference type="eggNOG" id="ENOG5032V55">
    <property type="taxonomic scope" value="Bacteria"/>
</dbReference>
<gene>
    <name evidence="1" type="ORF">THS5294_00048</name>
</gene>
<reference evidence="1 2" key="1">
    <citation type="submission" date="2015-09" db="EMBL/GenBank/DDBJ databases">
        <authorList>
            <consortium name="Swine Surveillance"/>
        </authorList>
    </citation>
    <scope>NUCLEOTIDE SEQUENCE [LARGE SCALE GENOMIC DNA]</scope>
    <source>
        <strain evidence="1 2">CECT 5294</strain>
    </source>
</reference>
<protein>
    <submittedName>
        <fullName evidence="1">Uncharacterized protein</fullName>
    </submittedName>
</protein>
<accession>A0A0N7LST2</accession>
<dbReference type="STRING" id="266809.PM03_06485"/>